<evidence type="ECO:0000259" key="1">
    <source>
        <dbReference type="Pfam" id="PF13843"/>
    </source>
</evidence>
<name>A0A9W6TL60_9STRA</name>
<feature type="domain" description="PiggyBac transposable element-derived protein" evidence="1">
    <location>
        <begin position="2"/>
        <end position="178"/>
    </location>
</feature>
<dbReference type="Proteomes" id="UP001165121">
    <property type="component" value="Unassembled WGS sequence"/>
</dbReference>
<keyword evidence="3" id="KW-1185">Reference proteome</keyword>
<dbReference type="EMBL" id="BSXT01000041">
    <property type="protein sequence ID" value="GMF15706.1"/>
    <property type="molecule type" value="Genomic_DNA"/>
</dbReference>
<comment type="caution">
    <text evidence="2">The sequence shown here is derived from an EMBL/GenBank/DDBJ whole genome shotgun (WGS) entry which is preliminary data.</text>
</comment>
<dbReference type="OrthoDB" id="117306at2759"/>
<proteinExistence type="predicted"/>
<accession>A0A9W6TL60</accession>
<dbReference type="AlphaFoldDB" id="A0A9W6TL60"/>
<evidence type="ECO:0000313" key="3">
    <source>
        <dbReference type="Proteomes" id="UP001165121"/>
    </source>
</evidence>
<dbReference type="PANTHER" id="PTHR46599">
    <property type="entry name" value="PIGGYBAC TRANSPOSABLE ELEMENT-DERIVED PROTEIN 4"/>
    <property type="match status" value="1"/>
</dbReference>
<protein>
    <submittedName>
        <fullName evidence="2">Unnamed protein product</fullName>
    </submittedName>
</protein>
<dbReference type="InterPro" id="IPR029526">
    <property type="entry name" value="PGBD"/>
</dbReference>
<organism evidence="2 3">
    <name type="scientific">Phytophthora fragariaefolia</name>
    <dbReference type="NCBI Taxonomy" id="1490495"/>
    <lineage>
        <taxon>Eukaryota</taxon>
        <taxon>Sar</taxon>
        <taxon>Stramenopiles</taxon>
        <taxon>Oomycota</taxon>
        <taxon>Peronosporomycetes</taxon>
        <taxon>Peronosporales</taxon>
        <taxon>Peronosporaceae</taxon>
        <taxon>Phytophthora</taxon>
    </lineage>
</organism>
<dbReference type="Pfam" id="PF13843">
    <property type="entry name" value="DDE_Tnp_1_7"/>
    <property type="match status" value="1"/>
</dbReference>
<gene>
    <name evidence="2" type="ORF">Pfra01_000052400</name>
</gene>
<dbReference type="PANTHER" id="PTHR46599:SF3">
    <property type="entry name" value="PIGGYBAC TRANSPOSABLE ELEMENT-DERIVED PROTEIN 4"/>
    <property type="match status" value="1"/>
</dbReference>
<reference evidence="2" key="1">
    <citation type="submission" date="2023-04" db="EMBL/GenBank/DDBJ databases">
        <title>Phytophthora fragariaefolia NBRC 109709.</title>
        <authorList>
            <person name="Ichikawa N."/>
            <person name="Sato H."/>
            <person name="Tonouchi N."/>
        </authorList>
    </citation>
    <scope>NUCLEOTIDE SEQUENCE</scope>
    <source>
        <strain evidence="2">NBRC 109709</strain>
    </source>
</reference>
<evidence type="ECO:0000313" key="2">
    <source>
        <dbReference type="EMBL" id="GMF15706.1"/>
    </source>
</evidence>
<sequence>MGYLHFSNNKSPSASIDRAWKIRPVVDVLQKTFARGYRAPPVISFDEAPLPSRSRYNPTRQFNKAKPHKWGTKVFVAACAETAYCLRYMALWIEIFCGAKSNLQTPVPKDNNTGEAAVLRNINALCPASTTSLWRLVITGRFYTTVKLALKVLHRRMYLTGTIQTDRAGYGKGVITKKETKLVNKQKIVIPPQGTIKLAAN</sequence>